<evidence type="ECO:0000256" key="2">
    <source>
        <dbReference type="ARBA" id="ARBA00023027"/>
    </source>
</evidence>
<dbReference type="PROSITE" id="PS00974">
    <property type="entry name" value="MANNITOL_DHGENASE"/>
    <property type="match status" value="1"/>
</dbReference>
<dbReference type="InterPro" id="IPR036291">
    <property type="entry name" value="NAD(P)-bd_dom_sf"/>
</dbReference>
<dbReference type="PANTHER" id="PTHR43362:SF1">
    <property type="entry name" value="MANNITOL DEHYDROGENASE 2-RELATED"/>
    <property type="match status" value="1"/>
</dbReference>
<dbReference type="Pfam" id="PF08125">
    <property type="entry name" value="Mannitol_dh_C"/>
    <property type="match status" value="1"/>
</dbReference>
<dbReference type="InterPro" id="IPR000669">
    <property type="entry name" value="Mannitol_DH"/>
</dbReference>
<dbReference type="InterPro" id="IPR050988">
    <property type="entry name" value="Mannitol_DH/Oxidoreductase"/>
</dbReference>
<dbReference type="Pfam" id="PF01232">
    <property type="entry name" value="Mannitol_dh"/>
    <property type="match status" value="1"/>
</dbReference>
<dbReference type="Gene3D" id="3.40.50.720">
    <property type="entry name" value="NAD(P)-binding Rossmann-like Domain"/>
    <property type="match status" value="1"/>
</dbReference>
<evidence type="ECO:0000259" key="4">
    <source>
        <dbReference type="Pfam" id="PF08125"/>
    </source>
</evidence>
<evidence type="ECO:0000256" key="1">
    <source>
        <dbReference type="ARBA" id="ARBA00023002"/>
    </source>
</evidence>
<dbReference type="AlphaFoldDB" id="A0A7W8DVD6"/>
<keyword evidence="6" id="KW-1185">Reference proteome</keyword>
<dbReference type="GO" id="GO:0019594">
    <property type="term" value="P:mannitol metabolic process"/>
    <property type="evidence" value="ECO:0007669"/>
    <property type="project" value="InterPro"/>
</dbReference>
<dbReference type="RefSeq" id="WP_184145300.1">
    <property type="nucleotide sequence ID" value="NZ_JACHIK010000012.1"/>
</dbReference>
<evidence type="ECO:0000313" key="6">
    <source>
        <dbReference type="Proteomes" id="UP000535406"/>
    </source>
</evidence>
<keyword evidence="2" id="KW-0520">NAD</keyword>
<evidence type="ECO:0000259" key="3">
    <source>
        <dbReference type="Pfam" id="PF01232"/>
    </source>
</evidence>
<feature type="domain" description="Mannitol dehydrogenase N-terminal" evidence="3">
    <location>
        <begin position="28"/>
        <end position="273"/>
    </location>
</feature>
<organism evidence="5 6">
    <name type="scientific">Shinella fusca</name>
    <dbReference type="NCBI Taxonomy" id="544480"/>
    <lineage>
        <taxon>Bacteria</taxon>
        <taxon>Pseudomonadati</taxon>
        <taxon>Pseudomonadota</taxon>
        <taxon>Alphaproteobacteria</taxon>
        <taxon>Hyphomicrobiales</taxon>
        <taxon>Rhizobiaceae</taxon>
        <taxon>Shinella</taxon>
    </lineage>
</organism>
<name>A0A7W8DVD6_9HYPH</name>
<dbReference type="EMBL" id="JACHIK010000012">
    <property type="protein sequence ID" value="MBB5043939.1"/>
    <property type="molecule type" value="Genomic_DNA"/>
</dbReference>
<keyword evidence="1 5" id="KW-0560">Oxidoreductase</keyword>
<accession>A0A7W8DVD6</accession>
<dbReference type="InterPro" id="IPR023027">
    <property type="entry name" value="Mannitol_DH_CS"/>
</dbReference>
<dbReference type="InterPro" id="IPR013131">
    <property type="entry name" value="Mannitol_DH_N"/>
</dbReference>
<evidence type="ECO:0000313" key="5">
    <source>
        <dbReference type="EMBL" id="MBB5043939.1"/>
    </source>
</evidence>
<dbReference type="InterPro" id="IPR013118">
    <property type="entry name" value="Mannitol_DH_C"/>
</dbReference>
<dbReference type="PANTHER" id="PTHR43362">
    <property type="entry name" value="MANNITOL DEHYDROGENASE DSF1-RELATED"/>
    <property type="match status" value="1"/>
</dbReference>
<sequence length="483" mass="51059">MRLSSKAGPLDGFPARWPGYAPEERKTGIVHLGLGAFARAHIAAYTDGAMAAGRGDWRILGVSLRGEDVANALNPQDGRYTLIERGETPDARIVGAIAGVVAGGDIGPRVLSAMTEAGCRIVSITVTEKGYGLLRSGGCDESHPAVAADLLSPAAPRGVLGLIAQGLALRFAGGLPPFTVLSCDNLPENGTLLRAAVIDFARRAHGPALAERIAGEVAFPSTMVDRITPAATARTRADAAALTGYEDEAAIETEPFSQWVIEDRFPAGRPAWEEAGALFVPDVAPYEKMKLRMLNGSHSMLAYAGFLSGKTYVCDVMADGALAALVRRHMTAAAATLPDIAMDLAAYADRLCTRFANPAIAHETRQIAMDGTQKLPQRIFAPALEALARGNDVAPFAFATAAWMRYVLDRGDHPLNDPREKELSAALADTPREDAAAIFSALAALPDFLPEGLSHGAFAEATILRLGRMLSLGMEKAIRAEAR</sequence>
<protein>
    <submittedName>
        <fullName evidence="5">Fructuronate reductase</fullName>
        <ecNumber evidence="5">1.1.1.57</ecNumber>
    </submittedName>
</protein>
<dbReference type="Proteomes" id="UP000535406">
    <property type="component" value="Unassembled WGS sequence"/>
</dbReference>
<dbReference type="PRINTS" id="PR00084">
    <property type="entry name" value="MTLDHDRGNASE"/>
</dbReference>
<dbReference type="Gene3D" id="1.10.1040.10">
    <property type="entry name" value="N-(1-d-carboxylethyl)-l-norvaline Dehydrogenase, domain 2"/>
    <property type="match status" value="1"/>
</dbReference>
<proteinExistence type="predicted"/>
<gene>
    <name evidence="5" type="ORF">HNQ66_003352</name>
</gene>
<dbReference type="InterPro" id="IPR008927">
    <property type="entry name" value="6-PGluconate_DH-like_C_sf"/>
</dbReference>
<feature type="domain" description="Mannitol dehydrogenase C-terminal" evidence="4">
    <location>
        <begin position="282"/>
        <end position="426"/>
    </location>
</feature>
<dbReference type="InterPro" id="IPR013328">
    <property type="entry name" value="6PGD_dom2"/>
</dbReference>
<dbReference type="SUPFAM" id="SSF48179">
    <property type="entry name" value="6-phosphogluconate dehydrogenase C-terminal domain-like"/>
    <property type="match status" value="1"/>
</dbReference>
<comment type="caution">
    <text evidence="5">The sequence shown here is derived from an EMBL/GenBank/DDBJ whole genome shotgun (WGS) entry which is preliminary data.</text>
</comment>
<reference evidence="5 6" key="1">
    <citation type="submission" date="2020-08" db="EMBL/GenBank/DDBJ databases">
        <title>Genomic Encyclopedia of Type Strains, Phase IV (KMG-IV): sequencing the most valuable type-strain genomes for metagenomic binning, comparative biology and taxonomic classification.</title>
        <authorList>
            <person name="Goeker M."/>
        </authorList>
    </citation>
    <scope>NUCLEOTIDE SEQUENCE [LARGE SCALE GENOMIC DNA]</scope>
    <source>
        <strain evidence="5 6">DSM 21319</strain>
    </source>
</reference>
<dbReference type="GO" id="GO:0008866">
    <property type="term" value="F:fructuronate reductase activity"/>
    <property type="evidence" value="ECO:0007669"/>
    <property type="project" value="UniProtKB-EC"/>
</dbReference>
<dbReference type="EC" id="1.1.1.57" evidence="5"/>
<dbReference type="SUPFAM" id="SSF51735">
    <property type="entry name" value="NAD(P)-binding Rossmann-fold domains"/>
    <property type="match status" value="1"/>
</dbReference>